<organism evidence="1 2">
    <name type="scientific">Ascobolus immersus RN42</name>
    <dbReference type="NCBI Taxonomy" id="1160509"/>
    <lineage>
        <taxon>Eukaryota</taxon>
        <taxon>Fungi</taxon>
        <taxon>Dikarya</taxon>
        <taxon>Ascomycota</taxon>
        <taxon>Pezizomycotina</taxon>
        <taxon>Pezizomycetes</taxon>
        <taxon>Pezizales</taxon>
        <taxon>Ascobolaceae</taxon>
        <taxon>Ascobolus</taxon>
    </lineage>
</organism>
<dbReference type="EMBL" id="ML119657">
    <property type="protein sequence ID" value="RPA84825.1"/>
    <property type="molecule type" value="Genomic_DNA"/>
</dbReference>
<evidence type="ECO:0000313" key="1">
    <source>
        <dbReference type="EMBL" id="RPA84825.1"/>
    </source>
</evidence>
<protein>
    <submittedName>
        <fullName evidence="1">Uncharacterized protein</fullName>
    </submittedName>
</protein>
<evidence type="ECO:0000313" key="2">
    <source>
        <dbReference type="Proteomes" id="UP000275078"/>
    </source>
</evidence>
<proteinExistence type="predicted"/>
<accession>A0A3N4IFB4</accession>
<reference evidence="1 2" key="1">
    <citation type="journal article" date="2018" name="Nat. Ecol. Evol.">
        <title>Pezizomycetes genomes reveal the molecular basis of ectomycorrhizal truffle lifestyle.</title>
        <authorList>
            <person name="Murat C."/>
            <person name="Payen T."/>
            <person name="Noel B."/>
            <person name="Kuo A."/>
            <person name="Morin E."/>
            <person name="Chen J."/>
            <person name="Kohler A."/>
            <person name="Krizsan K."/>
            <person name="Balestrini R."/>
            <person name="Da Silva C."/>
            <person name="Montanini B."/>
            <person name="Hainaut M."/>
            <person name="Levati E."/>
            <person name="Barry K.W."/>
            <person name="Belfiori B."/>
            <person name="Cichocki N."/>
            <person name="Clum A."/>
            <person name="Dockter R.B."/>
            <person name="Fauchery L."/>
            <person name="Guy J."/>
            <person name="Iotti M."/>
            <person name="Le Tacon F."/>
            <person name="Lindquist E.A."/>
            <person name="Lipzen A."/>
            <person name="Malagnac F."/>
            <person name="Mello A."/>
            <person name="Molinier V."/>
            <person name="Miyauchi S."/>
            <person name="Poulain J."/>
            <person name="Riccioni C."/>
            <person name="Rubini A."/>
            <person name="Sitrit Y."/>
            <person name="Splivallo R."/>
            <person name="Traeger S."/>
            <person name="Wang M."/>
            <person name="Zifcakova L."/>
            <person name="Wipf D."/>
            <person name="Zambonelli A."/>
            <person name="Paolocci F."/>
            <person name="Nowrousian M."/>
            <person name="Ottonello S."/>
            <person name="Baldrian P."/>
            <person name="Spatafora J.W."/>
            <person name="Henrissat B."/>
            <person name="Nagy L.G."/>
            <person name="Aury J.M."/>
            <person name="Wincker P."/>
            <person name="Grigoriev I.V."/>
            <person name="Bonfante P."/>
            <person name="Martin F.M."/>
        </authorList>
    </citation>
    <scope>NUCLEOTIDE SEQUENCE [LARGE SCALE GENOMIC DNA]</scope>
    <source>
        <strain evidence="1 2">RN42</strain>
    </source>
</reference>
<keyword evidence="2" id="KW-1185">Reference proteome</keyword>
<gene>
    <name evidence="1" type="ORF">BJ508DRAFT_374138</name>
</gene>
<name>A0A3N4IFB4_ASCIM</name>
<dbReference type="AlphaFoldDB" id="A0A3N4IFB4"/>
<sequence length="172" mass="19254">MDGHNGAGLLEGIGAVFDEMFAWGLRGTNPVEVIHRTAHHGITRDALRERNCDIYQIHPDGTLQQLVDIRIFPLCEAAIVARLAGEPVKFQEGGRDGPVTIVPNPNHGNTVQFSRFEWPYKSEVWHEIDEFGFASEAGEREGIWKYVLRSLFANRQVVARGCVLRVSYALSP</sequence>
<dbReference type="Proteomes" id="UP000275078">
    <property type="component" value="Unassembled WGS sequence"/>
</dbReference>